<dbReference type="InterPro" id="IPR001387">
    <property type="entry name" value="Cro/C1-type_HTH"/>
</dbReference>
<dbReference type="GO" id="GO:0003677">
    <property type="term" value="F:DNA binding"/>
    <property type="evidence" value="ECO:0007669"/>
    <property type="project" value="InterPro"/>
</dbReference>
<dbReference type="InterPro" id="IPR036286">
    <property type="entry name" value="LexA/Signal_pep-like_sf"/>
</dbReference>
<dbReference type="CDD" id="cd00093">
    <property type="entry name" value="HTH_XRE"/>
    <property type="match status" value="1"/>
</dbReference>
<dbReference type="STRING" id="204669.Acid345_3391"/>
<dbReference type="eggNOG" id="COG1974">
    <property type="taxonomic scope" value="Bacteria"/>
</dbReference>
<dbReference type="HOGENOM" id="CLU_1123390_0_0_0"/>
<protein>
    <submittedName>
        <fullName evidence="2">Prophage repressor</fullName>
    </submittedName>
</protein>
<dbReference type="eggNOG" id="COG2944">
    <property type="taxonomic scope" value="Bacteria"/>
</dbReference>
<feature type="domain" description="HTH cro/C1-type" evidence="1">
    <location>
        <begin position="8"/>
        <end position="38"/>
    </location>
</feature>
<dbReference type="InterPro" id="IPR015927">
    <property type="entry name" value="Peptidase_S24_S26A/B/C"/>
</dbReference>
<sequence>MGHYADVVLRLRAYLKMNQSQFADALGVTQASVSRWEQKGASTRGPSRGAWTSMYFLGFDTPLANELYERAGLDPEAVKRLARDFRDDLSGRETTYVRENGDGPVEGVAIPLLTDKAAAGQPRLINEKDIQKYLLFPREMVPHPTSTRCMRVRGDSMAPIVDDGYIVAVDTSERDPRKLVESMVAVSDPESGCTIKWLRQAGRARFLLVPQHTSPRHNPIVLDPKEEGWRIIGRVLFWIGQPPPARK</sequence>
<proteinExistence type="predicted"/>
<dbReference type="InterPro" id="IPR039418">
    <property type="entry name" value="LexA-like"/>
</dbReference>
<dbReference type="InterPro" id="IPR010982">
    <property type="entry name" value="Lambda_DNA-bd_dom_sf"/>
</dbReference>
<dbReference type="EMBL" id="CP000360">
    <property type="protein sequence ID" value="ABF42392.1"/>
    <property type="molecule type" value="Genomic_DNA"/>
</dbReference>
<dbReference type="SUPFAM" id="SSF47413">
    <property type="entry name" value="lambda repressor-like DNA-binding domains"/>
    <property type="match status" value="1"/>
</dbReference>
<dbReference type="PROSITE" id="PS50943">
    <property type="entry name" value="HTH_CROC1"/>
    <property type="match status" value="1"/>
</dbReference>
<gene>
    <name evidence="2" type="ordered locus">Acid345_3391</name>
</gene>
<dbReference type="Proteomes" id="UP000002432">
    <property type="component" value="Chromosome"/>
</dbReference>
<dbReference type="KEGG" id="aba:Acid345_3391"/>
<evidence type="ECO:0000313" key="3">
    <source>
        <dbReference type="Proteomes" id="UP000002432"/>
    </source>
</evidence>
<dbReference type="Gene3D" id="1.10.260.40">
    <property type="entry name" value="lambda repressor-like DNA-binding domains"/>
    <property type="match status" value="1"/>
</dbReference>
<keyword evidence="3" id="KW-1185">Reference proteome</keyword>
<accession>Q1IL58</accession>
<evidence type="ECO:0000259" key="1">
    <source>
        <dbReference type="PROSITE" id="PS50943"/>
    </source>
</evidence>
<name>Q1IL58_KORVE</name>
<dbReference type="OrthoDB" id="9794834at2"/>
<dbReference type="Gene3D" id="2.10.109.10">
    <property type="entry name" value="Umud Fragment, subunit A"/>
    <property type="match status" value="1"/>
</dbReference>
<reference evidence="2 3" key="1">
    <citation type="journal article" date="2009" name="Appl. Environ. Microbiol.">
        <title>Three genomes from the phylum Acidobacteria provide insight into the lifestyles of these microorganisms in soils.</title>
        <authorList>
            <person name="Ward N.L."/>
            <person name="Challacombe J.F."/>
            <person name="Janssen P.H."/>
            <person name="Henrissat B."/>
            <person name="Coutinho P.M."/>
            <person name="Wu M."/>
            <person name="Xie G."/>
            <person name="Haft D.H."/>
            <person name="Sait M."/>
            <person name="Badger J."/>
            <person name="Barabote R.D."/>
            <person name="Bradley B."/>
            <person name="Brettin T.S."/>
            <person name="Brinkac L.M."/>
            <person name="Bruce D."/>
            <person name="Creasy T."/>
            <person name="Daugherty S.C."/>
            <person name="Davidsen T.M."/>
            <person name="DeBoy R.T."/>
            <person name="Detter J.C."/>
            <person name="Dodson R.J."/>
            <person name="Durkin A.S."/>
            <person name="Ganapathy A."/>
            <person name="Gwinn-Giglio M."/>
            <person name="Han C.S."/>
            <person name="Khouri H."/>
            <person name="Kiss H."/>
            <person name="Kothari S.P."/>
            <person name="Madupu R."/>
            <person name="Nelson K.E."/>
            <person name="Nelson W.C."/>
            <person name="Paulsen I."/>
            <person name="Penn K."/>
            <person name="Ren Q."/>
            <person name="Rosovitz M.J."/>
            <person name="Selengut J.D."/>
            <person name="Shrivastava S."/>
            <person name="Sullivan S.A."/>
            <person name="Tapia R."/>
            <person name="Thompson L.S."/>
            <person name="Watkins K.L."/>
            <person name="Yang Q."/>
            <person name="Yu C."/>
            <person name="Zafar N."/>
            <person name="Zhou L."/>
            <person name="Kuske C.R."/>
        </authorList>
    </citation>
    <scope>NUCLEOTIDE SEQUENCE [LARGE SCALE GENOMIC DNA]</scope>
    <source>
        <strain evidence="2 3">Ellin345</strain>
    </source>
</reference>
<organism evidence="2 3">
    <name type="scientific">Koribacter versatilis (strain Ellin345)</name>
    <dbReference type="NCBI Taxonomy" id="204669"/>
    <lineage>
        <taxon>Bacteria</taxon>
        <taxon>Pseudomonadati</taxon>
        <taxon>Acidobacteriota</taxon>
        <taxon>Terriglobia</taxon>
        <taxon>Terriglobales</taxon>
        <taxon>Candidatus Korobacteraceae</taxon>
        <taxon>Candidatus Korobacter</taxon>
    </lineage>
</organism>
<evidence type="ECO:0000313" key="2">
    <source>
        <dbReference type="EMBL" id="ABF42392.1"/>
    </source>
</evidence>
<dbReference type="CDD" id="cd06529">
    <property type="entry name" value="S24_LexA-like"/>
    <property type="match status" value="1"/>
</dbReference>
<dbReference type="SUPFAM" id="SSF51306">
    <property type="entry name" value="LexA/Signal peptidase"/>
    <property type="match status" value="1"/>
</dbReference>
<dbReference type="Pfam" id="PF00717">
    <property type="entry name" value="Peptidase_S24"/>
    <property type="match status" value="1"/>
</dbReference>
<dbReference type="EnsemblBacteria" id="ABF42392">
    <property type="protein sequence ID" value="ABF42392"/>
    <property type="gene ID" value="Acid345_3391"/>
</dbReference>
<dbReference type="AlphaFoldDB" id="Q1IL58"/>